<reference evidence="1 2" key="1">
    <citation type="submission" date="2021-05" db="EMBL/GenBank/DDBJ databases">
        <title>The draft genome of Geobacter chapellei DSM 13688.</title>
        <authorList>
            <person name="Xu Z."/>
            <person name="Masuda Y."/>
            <person name="Itoh H."/>
            <person name="Senoo K."/>
        </authorList>
    </citation>
    <scope>NUCLEOTIDE SEQUENCE [LARGE SCALE GENOMIC DNA]</scope>
    <source>
        <strain evidence="1 2">DSM 13688</strain>
    </source>
</reference>
<name>A0ABS5U6K2_9BACT</name>
<dbReference type="Proteomes" id="UP000784128">
    <property type="component" value="Unassembled WGS sequence"/>
</dbReference>
<evidence type="ECO:0000313" key="1">
    <source>
        <dbReference type="EMBL" id="MBT1071284.1"/>
    </source>
</evidence>
<keyword evidence="2" id="KW-1185">Reference proteome</keyword>
<proteinExistence type="predicted"/>
<accession>A0ABS5U6K2</accession>
<dbReference type="SUPFAM" id="SSF55331">
    <property type="entry name" value="Tautomerase/MIF"/>
    <property type="match status" value="1"/>
</dbReference>
<dbReference type="Pfam" id="PF08921">
    <property type="entry name" value="DUF1904"/>
    <property type="match status" value="1"/>
</dbReference>
<dbReference type="RefSeq" id="WP_214296997.1">
    <property type="nucleotide sequence ID" value="NZ_JAHDYS010000004.1"/>
</dbReference>
<gene>
    <name evidence="1" type="ORF">KJB30_05795</name>
</gene>
<dbReference type="EMBL" id="JAHDYS010000004">
    <property type="protein sequence ID" value="MBT1071284.1"/>
    <property type="molecule type" value="Genomic_DNA"/>
</dbReference>
<comment type="caution">
    <text evidence="1">The sequence shown here is derived from an EMBL/GenBank/DDBJ whole genome shotgun (WGS) entry which is preliminary data.</text>
</comment>
<evidence type="ECO:0000313" key="2">
    <source>
        <dbReference type="Proteomes" id="UP000784128"/>
    </source>
</evidence>
<dbReference type="InterPro" id="IPR015017">
    <property type="entry name" value="DUF1904"/>
</dbReference>
<sequence length="113" mass="12921">MPYLRFKGFDEEFVRQQAPLFVEEFSRAAAVPREIVKVELLSITQITPTPRSLEIYMFPRTQEKHDAIAATLHAILSRHGCGDVHIFFVLLAPSLYYKEGMPLQDISWLPASS</sequence>
<organism evidence="1 2">
    <name type="scientific">Pelotalea chapellei</name>
    <dbReference type="NCBI Taxonomy" id="44671"/>
    <lineage>
        <taxon>Bacteria</taxon>
        <taxon>Pseudomonadati</taxon>
        <taxon>Thermodesulfobacteriota</taxon>
        <taxon>Desulfuromonadia</taxon>
        <taxon>Geobacterales</taxon>
        <taxon>Geobacteraceae</taxon>
        <taxon>Pelotalea</taxon>
    </lineage>
</organism>
<dbReference type="Gene3D" id="3.30.429.10">
    <property type="entry name" value="Macrophage Migration Inhibitory Factor"/>
    <property type="match status" value="1"/>
</dbReference>
<protein>
    <submittedName>
        <fullName evidence="1">DUF1904 family protein</fullName>
    </submittedName>
</protein>
<dbReference type="InterPro" id="IPR014347">
    <property type="entry name" value="Tautomerase/MIF_sf"/>
</dbReference>